<comment type="caution">
    <text evidence="2">The sequence shown here is derived from an EMBL/GenBank/DDBJ whole genome shotgun (WGS) entry which is preliminary data.</text>
</comment>
<dbReference type="RefSeq" id="WP_009542679.1">
    <property type="nucleotide sequence ID" value="NZ_ANHY01000027.1"/>
</dbReference>
<dbReference type="GO" id="GO:0005524">
    <property type="term" value="F:ATP binding"/>
    <property type="evidence" value="ECO:0007669"/>
    <property type="project" value="InterPro"/>
</dbReference>
<dbReference type="Proteomes" id="UP000009881">
    <property type="component" value="Unassembled WGS sequence"/>
</dbReference>
<name>K9GNA8_9PROT</name>
<reference evidence="2 3" key="1">
    <citation type="journal article" date="2013" name="Genome Announc.">
        <title>Draft Genome Sequence of an Alphaproteobacterium, Caenispirillum salinarum AK4(T), Isolated from a Solar Saltern.</title>
        <authorList>
            <person name="Khatri I."/>
            <person name="Singh A."/>
            <person name="Korpole S."/>
            <person name="Pinnaka A.K."/>
            <person name="Subramanian S."/>
        </authorList>
    </citation>
    <scope>NUCLEOTIDE SEQUENCE [LARGE SCALE GENOMIC DNA]</scope>
    <source>
        <strain evidence="2 3">AK4</strain>
    </source>
</reference>
<dbReference type="AlphaFoldDB" id="K9GNA8"/>
<sequence length="111" mass="12231">MERHDILKLMATLKLSGMRAAYDDIMRDGLRRQRSVQEVLGDLLTAEVAEKTARSIRYQIAAARLPAAKDLGDFDFTASPVNEALLRDLHGGGFLTTQRNVIFIGGTGRVS</sequence>
<evidence type="ECO:0000313" key="2">
    <source>
        <dbReference type="EMBL" id="EKV26572.1"/>
    </source>
</evidence>
<dbReference type="EMBL" id="ANHY01000027">
    <property type="protein sequence ID" value="EKV26572.1"/>
    <property type="molecule type" value="Genomic_DNA"/>
</dbReference>
<gene>
    <name evidence="2" type="ORF">C882_2284</name>
</gene>
<dbReference type="OrthoDB" id="8150723at2"/>
<dbReference type="Pfam" id="PF01695">
    <property type="entry name" value="IstB_IS21"/>
    <property type="match status" value="1"/>
</dbReference>
<protein>
    <submittedName>
        <fullName evidence="2">Putative transposase</fullName>
    </submittedName>
</protein>
<proteinExistence type="predicted"/>
<dbReference type="eggNOG" id="COG1484">
    <property type="taxonomic scope" value="Bacteria"/>
</dbReference>
<feature type="domain" description="IstB-like ATP-binding" evidence="1">
    <location>
        <begin position="10"/>
        <end position="108"/>
    </location>
</feature>
<organism evidence="2 3">
    <name type="scientific">Caenispirillum salinarum AK4</name>
    <dbReference type="NCBI Taxonomy" id="1238182"/>
    <lineage>
        <taxon>Bacteria</taxon>
        <taxon>Pseudomonadati</taxon>
        <taxon>Pseudomonadota</taxon>
        <taxon>Alphaproteobacteria</taxon>
        <taxon>Rhodospirillales</taxon>
        <taxon>Novispirillaceae</taxon>
        <taxon>Caenispirillum</taxon>
    </lineage>
</organism>
<dbReference type="STRING" id="1238182.C882_2284"/>
<dbReference type="InterPro" id="IPR002611">
    <property type="entry name" value="IstB_ATP-bd"/>
</dbReference>
<evidence type="ECO:0000313" key="3">
    <source>
        <dbReference type="Proteomes" id="UP000009881"/>
    </source>
</evidence>
<accession>K9GNA8</accession>
<evidence type="ECO:0000259" key="1">
    <source>
        <dbReference type="Pfam" id="PF01695"/>
    </source>
</evidence>
<keyword evidence="3" id="KW-1185">Reference proteome</keyword>